<evidence type="ECO:0000313" key="7">
    <source>
        <dbReference type="EMBL" id="CAB4745825.1"/>
    </source>
</evidence>
<dbReference type="PANTHER" id="PTHR42847">
    <property type="entry name" value="ALKANESULFONATE MONOOXYGENASE"/>
    <property type="match status" value="1"/>
</dbReference>
<reference evidence="6" key="1">
    <citation type="submission" date="2020-05" db="EMBL/GenBank/DDBJ databases">
        <authorList>
            <person name="Chiriac C."/>
            <person name="Salcher M."/>
            <person name="Ghai R."/>
            <person name="Kavagutti S V."/>
        </authorList>
    </citation>
    <scope>NUCLEOTIDE SEQUENCE</scope>
</reference>
<dbReference type="SUPFAM" id="SSF51679">
    <property type="entry name" value="Bacterial luciferase-like"/>
    <property type="match status" value="1"/>
</dbReference>
<keyword evidence="4" id="KW-0503">Monooxygenase</keyword>
<dbReference type="InterPro" id="IPR019921">
    <property type="entry name" value="Lucif-like_OxRdtase_Rv2161c"/>
</dbReference>
<gene>
    <name evidence="6" type="ORF">UFOPK1358_00360</name>
    <name evidence="7" type="ORF">UFOPK2766_01353</name>
    <name evidence="8" type="ORF">UFOPK3519_00865</name>
</gene>
<dbReference type="EMBL" id="CAEZYU010000060">
    <property type="protein sequence ID" value="CAB4745825.1"/>
    <property type="molecule type" value="Genomic_DNA"/>
</dbReference>
<dbReference type="Gene3D" id="3.20.20.30">
    <property type="entry name" value="Luciferase-like domain"/>
    <property type="match status" value="1"/>
</dbReference>
<proteinExistence type="predicted"/>
<evidence type="ECO:0000256" key="3">
    <source>
        <dbReference type="ARBA" id="ARBA00023002"/>
    </source>
</evidence>
<protein>
    <submittedName>
        <fullName evidence="6">Unannotated protein</fullName>
    </submittedName>
</protein>
<dbReference type="InterPro" id="IPR036661">
    <property type="entry name" value="Luciferase-like_sf"/>
</dbReference>
<evidence type="ECO:0000256" key="2">
    <source>
        <dbReference type="ARBA" id="ARBA00022643"/>
    </source>
</evidence>
<evidence type="ECO:0000256" key="4">
    <source>
        <dbReference type="ARBA" id="ARBA00023033"/>
    </source>
</evidence>
<dbReference type="PANTHER" id="PTHR42847:SF4">
    <property type="entry name" value="ALKANESULFONATE MONOOXYGENASE-RELATED"/>
    <property type="match status" value="1"/>
</dbReference>
<keyword evidence="3" id="KW-0560">Oxidoreductase</keyword>
<keyword evidence="2" id="KW-0288">FMN</keyword>
<organism evidence="6">
    <name type="scientific">freshwater metagenome</name>
    <dbReference type="NCBI Taxonomy" id="449393"/>
    <lineage>
        <taxon>unclassified sequences</taxon>
        <taxon>metagenomes</taxon>
        <taxon>ecological metagenomes</taxon>
    </lineage>
</organism>
<name>A0A6J6AY06_9ZZZZ</name>
<feature type="domain" description="Luciferase-like" evidence="5">
    <location>
        <begin position="11"/>
        <end position="242"/>
    </location>
</feature>
<evidence type="ECO:0000313" key="8">
    <source>
        <dbReference type="EMBL" id="CAB4901668.1"/>
    </source>
</evidence>
<evidence type="ECO:0000313" key="6">
    <source>
        <dbReference type="EMBL" id="CAB4531198.1"/>
    </source>
</evidence>
<evidence type="ECO:0000259" key="5">
    <source>
        <dbReference type="Pfam" id="PF00296"/>
    </source>
</evidence>
<dbReference type="InterPro" id="IPR011251">
    <property type="entry name" value="Luciferase-like_dom"/>
</dbReference>
<dbReference type="NCBIfam" id="TIGR03619">
    <property type="entry name" value="F420_Rv2161c"/>
    <property type="match status" value="1"/>
</dbReference>
<evidence type="ECO:0000256" key="1">
    <source>
        <dbReference type="ARBA" id="ARBA00022630"/>
    </source>
</evidence>
<dbReference type="EMBL" id="CAEZSF010000019">
    <property type="protein sequence ID" value="CAB4531198.1"/>
    <property type="molecule type" value="Genomic_DNA"/>
</dbReference>
<dbReference type="EMBL" id="CAFBMG010000056">
    <property type="protein sequence ID" value="CAB4901668.1"/>
    <property type="molecule type" value="Genomic_DNA"/>
</dbReference>
<dbReference type="InterPro" id="IPR050172">
    <property type="entry name" value="SsuD_RutA_monooxygenase"/>
</dbReference>
<dbReference type="GO" id="GO:0046306">
    <property type="term" value="P:alkanesulfonate catabolic process"/>
    <property type="evidence" value="ECO:0007669"/>
    <property type="project" value="TreeGrafter"/>
</dbReference>
<accession>A0A6J6AY06</accession>
<sequence length="286" mass="31358">MKFCHGLIGAPPKDWNRLARACEAAGFDSVAVSDHVLFPETLESKYPYTPDGTPMFSPDEDWPDAWVAIASMAAVTTTLRFITNVFVLPSRNPFLAAKSIGTAAYLSEGRVGLGVGAGWMREEFDLLEQPFAKRGKRMEEMIQVMKALWTGEMVEHHGEFYDFPPVQMRPCPPTQVPIYVGGHSDIAFRRAATIGDGWLGVHYSPEELLNYCAVLQQAREDAGTADRPFEIIASPMAAPKADLLEELAAAGVTSILTSSWISGGMTAPEVSRAEEMIAAYGERFIH</sequence>
<keyword evidence="1" id="KW-0285">Flavoprotein</keyword>
<dbReference type="GO" id="GO:0008726">
    <property type="term" value="F:alkanesulfonate monooxygenase activity"/>
    <property type="evidence" value="ECO:0007669"/>
    <property type="project" value="TreeGrafter"/>
</dbReference>
<dbReference type="Pfam" id="PF00296">
    <property type="entry name" value="Bac_luciferase"/>
    <property type="match status" value="1"/>
</dbReference>
<dbReference type="AlphaFoldDB" id="A0A6J6AY06"/>